<keyword evidence="2" id="KW-0812">Transmembrane</keyword>
<protein>
    <submittedName>
        <fullName evidence="3">Uncharacterized protein</fullName>
    </submittedName>
</protein>
<proteinExistence type="predicted"/>
<dbReference type="EMBL" id="SPLM01000006">
    <property type="protein sequence ID" value="TMW67051.1"/>
    <property type="molecule type" value="Genomic_DNA"/>
</dbReference>
<feature type="region of interest" description="Disordered" evidence="1">
    <location>
        <begin position="83"/>
        <end position="149"/>
    </location>
</feature>
<evidence type="ECO:0000256" key="1">
    <source>
        <dbReference type="SAM" id="MobiDB-lite"/>
    </source>
</evidence>
<keyword evidence="4" id="KW-1185">Reference proteome</keyword>
<evidence type="ECO:0000313" key="4">
    <source>
        <dbReference type="Proteomes" id="UP000794436"/>
    </source>
</evidence>
<dbReference type="AlphaFoldDB" id="A0A8K1FLE6"/>
<evidence type="ECO:0000313" key="3">
    <source>
        <dbReference type="EMBL" id="TMW67051.1"/>
    </source>
</evidence>
<keyword evidence="2" id="KW-1133">Transmembrane helix</keyword>
<evidence type="ECO:0000256" key="2">
    <source>
        <dbReference type="SAM" id="Phobius"/>
    </source>
</evidence>
<name>A0A8K1FLE6_PYTOL</name>
<dbReference type="Proteomes" id="UP000794436">
    <property type="component" value="Unassembled WGS sequence"/>
</dbReference>
<reference evidence="3" key="1">
    <citation type="submission" date="2019-03" db="EMBL/GenBank/DDBJ databases">
        <title>Long read genome sequence of the mycoparasitic Pythium oligandrum ATCC 38472 isolated from sugarbeet rhizosphere.</title>
        <authorList>
            <person name="Gaulin E."/>
        </authorList>
    </citation>
    <scope>NUCLEOTIDE SEQUENCE</scope>
    <source>
        <strain evidence="3">ATCC 38472_TT</strain>
    </source>
</reference>
<comment type="caution">
    <text evidence="3">The sequence shown here is derived from an EMBL/GenBank/DDBJ whole genome shotgun (WGS) entry which is preliminary data.</text>
</comment>
<gene>
    <name evidence="3" type="ORF">Poli38472_012167</name>
</gene>
<organism evidence="3 4">
    <name type="scientific">Pythium oligandrum</name>
    <name type="common">Mycoparasitic fungus</name>
    <dbReference type="NCBI Taxonomy" id="41045"/>
    <lineage>
        <taxon>Eukaryota</taxon>
        <taxon>Sar</taxon>
        <taxon>Stramenopiles</taxon>
        <taxon>Oomycota</taxon>
        <taxon>Peronosporomycetes</taxon>
        <taxon>Pythiales</taxon>
        <taxon>Pythiaceae</taxon>
        <taxon>Pythium</taxon>
    </lineage>
</organism>
<keyword evidence="2" id="KW-0472">Membrane</keyword>
<feature type="transmembrane region" description="Helical" evidence="2">
    <location>
        <begin position="240"/>
        <end position="259"/>
    </location>
</feature>
<accession>A0A8K1FLE6</accession>
<sequence length="278" mass="31606">MTVNDQILDADAAKQQAVDNLVNSLSEHLLAFQQQELDPAKVEAQLRALNDYANIGDTTSGQVLPADDANTQDGRVRLPRVAAEAEETERRRFLANEEERRRRMAEEGDKLKNPLARKREADGKPRPPELLTDEDDRKQPPNTWRKLADEADRRRRWMADEADKRRWLADDADKNHKRWLADEADKNHKRWLADEADKNHKRWLADENAVVHSAAKTAKAQNFLAAGGDRNDAVMGLPQIFGGAFILVAVIALAVFTGGRRKKTQVEDKDDAHYQLYM</sequence>
<feature type="compositionally biased region" description="Basic and acidic residues" evidence="1">
    <location>
        <begin position="88"/>
        <end position="127"/>
    </location>
</feature>